<dbReference type="InterPro" id="IPR011990">
    <property type="entry name" value="TPR-like_helical_dom_sf"/>
</dbReference>
<dbReference type="SUPFAM" id="SSF57850">
    <property type="entry name" value="RING/U-box"/>
    <property type="match status" value="1"/>
</dbReference>
<sequence length="287" mass="33709">MSKYTCSTSNATDKELKELGNRFFSLRKYEDAINCYTKAIIKNPNMPAYFTNRALCHLKMKKWDASCLDCKRALDMDSGLVKGHFFLGQALLELDNYDEAIKHLQRAYDLAKEQKLNFGDDIGSQLRVARKKRWNVQEEKRVAQEIELQSYLNRLIREDTFNQIQKLKLECTNEVELQEKVMECETRCDNNTSELNTLFAKVDERRRKRDVPDFLCGKISFEVLREPVITPSGITYERKDIEEHLQRVGHFDPVTRVKLTQDQLIPNFAMKEVVDSFLQENEWALDY</sequence>
<keyword evidence="6 9" id="KW-0802">TPR repeat</keyword>
<feature type="repeat" description="TPR" evidence="9">
    <location>
        <begin position="81"/>
        <end position="114"/>
    </location>
</feature>
<dbReference type="GO" id="GO:0051087">
    <property type="term" value="F:protein-folding chaperone binding"/>
    <property type="evidence" value="ECO:0007669"/>
    <property type="project" value="TreeGrafter"/>
</dbReference>
<evidence type="ECO:0000256" key="2">
    <source>
        <dbReference type="ARBA" id="ARBA00012483"/>
    </source>
</evidence>
<comment type="caution">
    <text evidence="13">The sequence shown here is derived from an EMBL/GenBank/DDBJ whole genome shotgun (WGS) entry which is preliminary data.</text>
</comment>
<keyword evidence="3" id="KW-0808">Transferase</keyword>
<evidence type="ECO:0000256" key="10">
    <source>
        <dbReference type="SAM" id="Coils"/>
    </source>
</evidence>
<dbReference type="Proteomes" id="UP001359485">
    <property type="component" value="Unassembled WGS sequence"/>
</dbReference>
<dbReference type="GO" id="GO:0030018">
    <property type="term" value="C:Z disc"/>
    <property type="evidence" value="ECO:0007669"/>
    <property type="project" value="TreeGrafter"/>
</dbReference>
<dbReference type="Gene3D" id="6.10.140.2020">
    <property type="match status" value="1"/>
</dbReference>
<dbReference type="GO" id="GO:0000209">
    <property type="term" value="P:protein polyubiquitination"/>
    <property type="evidence" value="ECO:0007669"/>
    <property type="project" value="TreeGrafter"/>
</dbReference>
<dbReference type="GO" id="GO:0061630">
    <property type="term" value="F:ubiquitin protein ligase activity"/>
    <property type="evidence" value="ECO:0007669"/>
    <property type="project" value="UniProtKB-EC"/>
</dbReference>
<dbReference type="Proteomes" id="UP001372834">
    <property type="component" value="Unassembled WGS sequence"/>
</dbReference>
<evidence type="ECO:0000313" key="13">
    <source>
        <dbReference type="EMBL" id="KAK6643328.1"/>
    </source>
</evidence>
<dbReference type="EC" id="2.3.2.27" evidence="2"/>
<dbReference type="EMBL" id="JAWJWE010000002">
    <property type="protein sequence ID" value="KAK6643328.1"/>
    <property type="molecule type" value="Genomic_DNA"/>
</dbReference>
<dbReference type="InterPro" id="IPR013083">
    <property type="entry name" value="Znf_RING/FYVE/PHD"/>
</dbReference>
<feature type="coiled-coil region" evidence="10">
    <location>
        <begin position="87"/>
        <end position="114"/>
    </location>
</feature>
<reference evidence="13 15" key="1">
    <citation type="submission" date="2023-10" db="EMBL/GenBank/DDBJ databases">
        <title>Genomes of two closely related lineages of the louse Polyplax serrata with different host specificities.</title>
        <authorList>
            <person name="Martinu J."/>
            <person name="Tarabai H."/>
            <person name="Stefka J."/>
            <person name="Hypsa V."/>
        </authorList>
    </citation>
    <scope>NUCLEOTIDE SEQUENCE [LARGE SCALE GENOMIC DNA]</scope>
    <source>
        <strain evidence="12">98ZLc_SE</strain>
        <strain evidence="13">HR10_N</strain>
    </source>
</reference>
<evidence type="ECO:0000256" key="4">
    <source>
        <dbReference type="ARBA" id="ARBA00022737"/>
    </source>
</evidence>
<evidence type="ECO:0000313" key="12">
    <source>
        <dbReference type="EMBL" id="KAK6623867.1"/>
    </source>
</evidence>
<dbReference type="Pfam" id="PF18391">
    <property type="entry name" value="CHIP_TPR_N"/>
    <property type="match status" value="1"/>
</dbReference>
<accession>A0AAN8XLR6</accession>
<dbReference type="GO" id="GO:0045862">
    <property type="term" value="P:positive regulation of proteolysis"/>
    <property type="evidence" value="ECO:0007669"/>
    <property type="project" value="TreeGrafter"/>
</dbReference>
<dbReference type="Pfam" id="PF12895">
    <property type="entry name" value="ANAPC3"/>
    <property type="match status" value="1"/>
</dbReference>
<dbReference type="Gene3D" id="1.25.40.10">
    <property type="entry name" value="Tetratricopeptide repeat domain"/>
    <property type="match status" value="1"/>
</dbReference>
<feature type="domain" description="U-box" evidence="11">
    <location>
        <begin position="210"/>
        <end position="284"/>
    </location>
</feature>
<evidence type="ECO:0000256" key="3">
    <source>
        <dbReference type="ARBA" id="ARBA00022679"/>
    </source>
</evidence>
<dbReference type="InterPro" id="IPR019734">
    <property type="entry name" value="TPR_rpt"/>
</dbReference>
<dbReference type="PANTHER" id="PTHR46803:SF2">
    <property type="entry name" value="E3 UBIQUITIN-PROTEIN LIGASE CHIP"/>
    <property type="match status" value="1"/>
</dbReference>
<dbReference type="Pfam" id="PF04564">
    <property type="entry name" value="U-box"/>
    <property type="match status" value="1"/>
</dbReference>
<evidence type="ECO:0000256" key="7">
    <source>
        <dbReference type="ARBA" id="ARBA00044534"/>
    </source>
</evidence>
<keyword evidence="4" id="KW-0677">Repeat</keyword>
<organism evidence="13 15">
    <name type="scientific">Polyplax serrata</name>
    <name type="common">Common mouse louse</name>
    <dbReference type="NCBI Taxonomy" id="468196"/>
    <lineage>
        <taxon>Eukaryota</taxon>
        <taxon>Metazoa</taxon>
        <taxon>Ecdysozoa</taxon>
        <taxon>Arthropoda</taxon>
        <taxon>Hexapoda</taxon>
        <taxon>Insecta</taxon>
        <taxon>Pterygota</taxon>
        <taxon>Neoptera</taxon>
        <taxon>Paraneoptera</taxon>
        <taxon>Psocodea</taxon>
        <taxon>Troctomorpha</taxon>
        <taxon>Phthiraptera</taxon>
        <taxon>Anoplura</taxon>
        <taxon>Polyplacidae</taxon>
        <taxon>Polyplax</taxon>
    </lineage>
</organism>
<dbReference type="SMART" id="SM00504">
    <property type="entry name" value="Ubox"/>
    <property type="match status" value="1"/>
</dbReference>
<evidence type="ECO:0000313" key="15">
    <source>
        <dbReference type="Proteomes" id="UP001372834"/>
    </source>
</evidence>
<dbReference type="SMART" id="SM00028">
    <property type="entry name" value="TPR"/>
    <property type="match status" value="3"/>
</dbReference>
<evidence type="ECO:0000256" key="6">
    <source>
        <dbReference type="ARBA" id="ARBA00022803"/>
    </source>
</evidence>
<keyword evidence="10" id="KW-0175">Coiled coil</keyword>
<gene>
    <name evidence="13" type="ORF">RUM43_004833</name>
    <name evidence="12" type="ORF">RUM44_010723</name>
</gene>
<feature type="repeat" description="TPR" evidence="9">
    <location>
        <begin position="13"/>
        <end position="46"/>
    </location>
</feature>
<keyword evidence="5" id="KW-0833">Ubl conjugation pathway</keyword>
<proteinExistence type="predicted"/>
<evidence type="ECO:0000256" key="9">
    <source>
        <dbReference type="PROSITE-ProRule" id="PRU00339"/>
    </source>
</evidence>
<evidence type="ECO:0000313" key="14">
    <source>
        <dbReference type="Proteomes" id="UP001359485"/>
    </source>
</evidence>
<dbReference type="PROSITE" id="PS51698">
    <property type="entry name" value="U_BOX"/>
    <property type="match status" value="1"/>
</dbReference>
<dbReference type="GO" id="GO:0071218">
    <property type="term" value="P:cellular response to misfolded protein"/>
    <property type="evidence" value="ECO:0007669"/>
    <property type="project" value="TreeGrafter"/>
</dbReference>
<dbReference type="GO" id="GO:0043161">
    <property type="term" value="P:proteasome-mediated ubiquitin-dependent protein catabolic process"/>
    <property type="evidence" value="ECO:0007669"/>
    <property type="project" value="TreeGrafter"/>
</dbReference>
<keyword evidence="14" id="KW-1185">Reference proteome</keyword>
<protein>
    <recommendedName>
        <fullName evidence="7">E3 ubiquitin-protein ligase CHIP</fullName>
        <ecNumber evidence="2">2.3.2.27</ecNumber>
    </recommendedName>
    <alternativeName>
        <fullName evidence="8">RING-type E3 ubiquitin transferase CHIP</fullName>
    </alternativeName>
</protein>
<dbReference type="InterPro" id="IPR003613">
    <property type="entry name" value="Ubox_domain"/>
</dbReference>
<evidence type="ECO:0000259" key="11">
    <source>
        <dbReference type="PROSITE" id="PS51698"/>
    </source>
</evidence>
<dbReference type="PANTHER" id="PTHR46803">
    <property type="entry name" value="E3 UBIQUITIN-PROTEIN LIGASE CHIP"/>
    <property type="match status" value="1"/>
</dbReference>
<name>A0AAN8XLR6_POLSC</name>
<dbReference type="InterPro" id="IPR045202">
    <property type="entry name" value="CHIP_RING-Ubox"/>
</dbReference>
<dbReference type="InterPro" id="IPR041312">
    <property type="entry name" value="CHIP_TPR_N"/>
</dbReference>
<dbReference type="EMBL" id="JAWJWF010000046">
    <property type="protein sequence ID" value="KAK6623867.1"/>
    <property type="molecule type" value="Genomic_DNA"/>
</dbReference>
<dbReference type="FunFam" id="3.30.40.10:FF:000124">
    <property type="entry name" value="STIP1 homology and U box-containing protein 1"/>
    <property type="match status" value="1"/>
</dbReference>
<comment type="catalytic activity">
    <reaction evidence="1">
        <text>S-ubiquitinyl-[E2 ubiquitin-conjugating enzyme]-L-cysteine + [acceptor protein]-L-lysine = [E2 ubiquitin-conjugating enzyme]-L-cysteine + N(6)-ubiquitinyl-[acceptor protein]-L-lysine.</text>
        <dbReference type="EC" id="2.3.2.27"/>
    </reaction>
</comment>
<dbReference type="PROSITE" id="PS50005">
    <property type="entry name" value="TPR"/>
    <property type="match status" value="2"/>
</dbReference>
<dbReference type="AlphaFoldDB" id="A0AAN8XLR6"/>
<dbReference type="Gene3D" id="3.30.40.10">
    <property type="entry name" value="Zinc/RING finger domain, C3HC4 (zinc finger)"/>
    <property type="match status" value="1"/>
</dbReference>
<evidence type="ECO:0000256" key="1">
    <source>
        <dbReference type="ARBA" id="ARBA00000900"/>
    </source>
</evidence>
<evidence type="ECO:0000256" key="5">
    <source>
        <dbReference type="ARBA" id="ARBA00022786"/>
    </source>
</evidence>
<dbReference type="SUPFAM" id="SSF48452">
    <property type="entry name" value="TPR-like"/>
    <property type="match status" value="1"/>
</dbReference>
<dbReference type="GO" id="GO:0006515">
    <property type="term" value="P:protein quality control for misfolded or incompletely synthesized proteins"/>
    <property type="evidence" value="ECO:0007669"/>
    <property type="project" value="TreeGrafter"/>
</dbReference>
<evidence type="ECO:0000256" key="8">
    <source>
        <dbReference type="ARBA" id="ARBA00044543"/>
    </source>
</evidence>
<dbReference type="CDD" id="cd16654">
    <property type="entry name" value="RING-Ubox_CHIP"/>
    <property type="match status" value="1"/>
</dbReference>